<proteinExistence type="predicted"/>
<reference evidence="2" key="1">
    <citation type="submission" date="2022-09" db="EMBL/GenBank/DDBJ databases">
        <title>Winslowiella arboricola sp. nov., isolated from bleeding cankers on broadleaf hosts.</title>
        <authorList>
            <person name="Brady C."/>
            <person name="Kaur S."/>
            <person name="Crampton B."/>
            <person name="Maddock D."/>
            <person name="Arnold D."/>
            <person name="Denman S."/>
        </authorList>
    </citation>
    <scope>NUCLEOTIDE SEQUENCE</scope>
    <source>
        <strain evidence="2">BAC 15a-03b</strain>
    </source>
</reference>
<evidence type="ECO:0000256" key="1">
    <source>
        <dbReference type="SAM" id="SignalP"/>
    </source>
</evidence>
<comment type="caution">
    <text evidence="2">The sequence shown here is derived from an EMBL/GenBank/DDBJ whole genome shotgun (WGS) entry which is preliminary data.</text>
</comment>
<gene>
    <name evidence="2" type="ORF">N5923_17875</name>
</gene>
<dbReference type="NCBIfam" id="TIGR00752">
    <property type="entry name" value="slp"/>
    <property type="match status" value="1"/>
</dbReference>
<protein>
    <submittedName>
        <fullName evidence="2">Slp family lipoprotein</fullName>
    </submittedName>
</protein>
<organism evidence="2 3">
    <name type="scientific">Winslowiella arboricola</name>
    <dbReference type="NCBI Taxonomy" id="2978220"/>
    <lineage>
        <taxon>Bacteria</taxon>
        <taxon>Pseudomonadati</taxon>
        <taxon>Pseudomonadota</taxon>
        <taxon>Gammaproteobacteria</taxon>
        <taxon>Enterobacterales</taxon>
        <taxon>Erwiniaceae</taxon>
        <taxon>Winslowiella</taxon>
    </lineage>
</organism>
<dbReference type="PANTHER" id="PTHR37530:SF1">
    <property type="entry name" value="OUTER MEMBRANE PROTEIN SLP"/>
    <property type="match status" value="1"/>
</dbReference>
<evidence type="ECO:0000313" key="3">
    <source>
        <dbReference type="Proteomes" id="UP001064262"/>
    </source>
</evidence>
<evidence type="ECO:0000313" key="2">
    <source>
        <dbReference type="EMBL" id="MCU5779356.1"/>
    </source>
</evidence>
<sequence length="198" mass="21562">MRKRFISPASLLLLATVLLSGCVSIPDSVKGTSPVPQQDLLRVMNAPQLYVGQESRFGGKVVKVTNLTGRTRLEIATQPLDSSARPILGAASVGRIFADVNGFIDPVDLNNQMVTVVGPIKGTEKGEIGQAAYNFVVVNVTGYQRWHLTQQVVMPPQPIDPWIWYGPPRGRHGGYWGPGPWGGWYNNSPGQVQTILTE</sequence>
<keyword evidence="2" id="KW-0449">Lipoprotein</keyword>
<name>A0A9J6PWW5_9GAMM</name>
<dbReference type="PROSITE" id="PS51257">
    <property type="entry name" value="PROKAR_LIPOPROTEIN"/>
    <property type="match status" value="1"/>
</dbReference>
<dbReference type="Pfam" id="PF03843">
    <property type="entry name" value="Slp"/>
    <property type="match status" value="1"/>
</dbReference>
<feature type="chain" id="PRO_5039936666" evidence="1">
    <location>
        <begin position="21"/>
        <end position="198"/>
    </location>
</feature>
<dbReference type="Proteomes" id="UP001064262">
    <property type="component" value="Unassembled WGS sequence"/>
</dbReference>
<feature type="signal peptide" evidence="1">
    <location>
        <begin position="1"/>
        <end position="20"/>
    </location>
</feature>
<accession>A0A9J6PWW5</accession>
<dbReference type="RefSeq" id="WP_267145015.1">
    <property type="nucleotide sequence ID" value="NZ_JAODIL010000082.1"/>
</dbReference>
<keyword evidence="1" id="KW-0732">Signal</keyword>
<dbReference type="AlphaFoldDB" id="A0A9J6PWW5"/>
<dbReference type="InterPro" id="IPR004658">
    <property type="entry name" value="OMP_Slp"/>
</dbReference>
<dbReference type="PIRSF" id="PIRSF004982">
    <property type="entry name" value="SlP"/>
    <property type="match status" value="1"/>
</dbReference>
<keyword evidence="3" id="KW-1185">Reference proteome</keyword>
<dbReference type="EMBL" id="JAODIM010000043">
    <property type="protein sequence ID" value="MCU5779356.1"/>
    <property type="molecule type" value="Genomic_DNA"/>
</dbReference>
<dbReference type="GO" id="GO:0019867">
    <property type="term" value="C:outer membrane"/>
    <property type="evidence" value="ECO:0007669"/>
    <property type="project" value="InterPro"/>
</dbReference>
<dbReference type="PANTHER" id="PTHR37530">
    <property type="entry name" value="OUTER MEMBRANE PROTEIN SLP"/>
    <property type="match status" value="1"/>
</dbReference>